<comment type="caution">
    <text evidence="3">The sequence shown here is derived from an EMBL/GenBank/DDBJ whole genome shotgun (WGS) entry which is preliminary data.</text>
</comment>
<dbReference type="GO" id="GO:0008270">
    <property type="term" value="F:zinc ion binding"/>
    <property type="evidence" value="ECO:0007669"/>
    <property type="project" value="UniProtKB-KW"/>
</dbReference>
<dbReference type="EMBL" id="JBFOLJ010000018">
    <property type="protein sequence ID" value="KAL2464749.1"/>
    <property type="molecule type" value="Genomic_DNA"/>
</dbReference>
<name>A0ABD1PLG5_9LAMI</name>
<protein>
    <submittedName>
        <fullName evidence="3">C2H2-type domain-containing protein</fullName>
    </submittedName>
</protein>
<keyword evidence="1" id="KW-0479">Metal-binding</keyword>
<dbReference type="InterPro" id="IPR044299">
    <property type="entry name" value="GIS3/ZFP5/ZFP6"/>
</dbReference>
<organism evidence="3 4">
    <name type="scientific">Forsythia ovata</name>
    <dbReference type="NCBI Taxonomy" id="205694"/>
    <lineage>
        <taxon>Eukaryota</taxon>
        <taxon>Viridiplantae</taxon>
        <taxon>Streptophyta</taxon>
        <taxon>Embryophyta</taxon>
        <taxon>Tracheophyta</taxon>
        <taxon>Spermatophyta</taxon>
        <taxon>Magnoliopsida</taxon>
        <taxon>eudicotyledons</taxon>
        <taxon>Gunneridae</taxon>
        <taxon>Pentapetalae</taxon>
        <taxon>asterids</taxon>
        <taxon>lamiids</taxon>
        <taxon>Lamiales</taxon>
        <taxon>Oleaceae</taxon>
        <taxon>Forsythieae</taxon>
        <taxon>Forsythia</taxon>
    </lineage>
</organism>
<dbReference type="InterPro" id="IPR036236">
    <property type="entry name" value="Znf_C2H2_sf"/>
</dbReference>
<keyword evidence="4" id="KW-1185">Reference proteome</keyword>
<dbReference type="AlphaFoldDB" id="A0ABD1PLG5"/>
<evidence type="ECO:0000313" key="3">
    <source>
        <dbReference type="EMBL" id="KAL2464749.1"/>
    </source>
</evidence>
<reference evidence="4" key="1">
    <citation type="submission" date="2024-07" db="EMBL/GenBank/DDBJ databases">
        <title>Two chromosome-level genome assemblies of Korean endemic species Abeliophyllum distichum and Forsythia ovata (Oleaceae).</title>
        <authorList>
            <person name="Jang H."/>
        </authorList>
    </citation>
    <scope>NUCLEOTIDE SEQUENCE [LARGE SCALE GENOMIC DNA]</scope>
</reference>
<proteinExistence type="predicted"/>
<keyword evidence="1" id="KW-0863">Zinc-finger</keyword>
<evidence type="ECO:0000313" key="4">
    <source>
        <dbReference type="Proteomes" id="UP001604277"/>
    </source>
</evidence>
<accession>A0ABD1PLG5</accession>
<dbReference type="PANTHER" id="PTHR46353">
    <property type="entry name" value="ZINC FINGER PROTEIN 5"/>
    <property type="match status" value="1"/>
</dbReference>
<dbReference type="PANTHER" id="PTHR46353:SF23">
    <property type="entry name" value="C2H2 ZINC FINGER-CONTAINING PROTEIN-RELATED"/>
    <property type="match status" value="1"/>
</dbReference>
<evidence type="ECO:0000259" key="2">
    <source>
        <dbReference type="PROSITE" id="PS50157"/>
    </source>
</evidence>
<dbReference type="SUPFAM" id="SSF57667">
    <property type="entry name" value="beta-beta-alpha zinc fingers"/>
    <property type="match status" value="1"/>
</dbReference>
<keyword evidence="1" id="KW-0862">Zinc</keyword>
<dbReference type="Proteomes" id="UP001604277">
    <property type="component" value="Unassembled WGS sequence"/>
</dbReference>
<dbReference type="InterPro" id="IPR013087">
    <property type="entry name" value="Znf_C2H2_type"/>
</dbReference>
<evidence type="ECO:0000256" key="1">
    <source>
        <dbReference type="PROSITE-ProRule" id="PRU00042"/>
    </source>
</evidence>
<gene>
    <name evidence="3" type="ORF">Fot_52705</name>
</gene>
<dbReference type="PROSITE" id="PS00028">
    <property type="entry name" value="ZINC_FINGER_C2H2_1"/>
    <property type="match status" value="1"/>
</dbReference>
<feature type="domain" description="C2H2-type" evidence="2">
    <location>
        <begin position="39"/>
        <end position="66"/>
    </location>
</feature>
<sequence>MAMKGKGVVVEGEKNEANLSAVEKNERNKSTKIVRVYEYTCTFCFKRFYSAQAMGGHQNAHRLERIREKKLFVRDPIGYRKRPFIRSVKTLKDSESSIKYRLLNMRVSQKKLVPLMIKPQPPSGDTCSSPQKKLAQLRTIKPKPVSFAHKANYYNPMFIIRKKPTFSPFQLNSFPPMELSLADKVGTHAEAMACNGGGYEVEPEKLDLTLKL</sequence>
<dbReference type="PROSITE" id="PS50157">
    <property type="entry name" value="ZINC_FINGER_C2H2_2"/>
    <property type="match status" value="1"/>
</dbReference>